<dbReference type="InterPro" id="IPR020846">
    <property type="entry name" value="MFS_dom"/>
</dbReference>
<gene>
    <name evidence="6" type="ORF">SAMN05446927_0652</name>
</gene>
<dbReference type="EMBL" id="OCSU01000001">
    <property type="protein sequence ID" value="SOE53430.1"/>
    <property type="molecule type" value="Genomic_DNA"/>
</dbReference>
<keyword evidence="1 4" id="KW-0812">Transmembrane</keyword>
<feature type="transmembrane region" description="Helical" evidence="4">
    <location>
        <begin position="12"/>
        <end position="36"/>
    </location>
</feature>
<organism evidence="6 7">
    <name type="scientific">Caballeronia arationis</name>
    <dbReference type="NCBI Taxonomy" id="1777142"/>
    <lineage>
        <taxon>Bacteria</taxon>
        <taxon>Pseudomonadati</taxon>
        <taxon>Pseudomonadota</taxon>
        <taxon>Betaproteobacteria</taxon>
        <taxon>Burkholderiales</taxon>
        <taxon>Burkholderiaceae</taxon>
        <taxon>Caballeronia</taxon>
    </lineage>
</organism>
<feature type="transmembrane region" description="Helical" evidence="4">
    <location>
        <begin position="224"/>
        <end position="244"/>
    </location>
</feature>
<evidence type="ECO:0000313" key="7">
    <source>
        <dbReference type="Proteomes" id="UP000219522"/>
    </source>
</evidence>
<dbReference type="InterPro" id="IPR036259">
    <property type="entry name" value="MFS_trans_sf"/>
</dbReference>
<dbReference type="PROSITE" id="PS50850">
    <property type="entry name" value="MFS"/>
    <property type="match status" value="1"/>
</dbReference>
<feature type="transmembrane region" description="Helical" evidence="4">
    <location>
        <begin position="56"/>
        <end position="77"/>
    </location>
</feature>
<evidence type="ECO:0000256" key="3">
    <source>
        <dbReference type="ARBA" id="ARBA00023136"/>
    </source>
</evidence>
<dbReference type="AlphaFoldDB" id="A0A7Z7I2S7"/>
<protein>
    <submittedName>
        <fullName evidence="6">Major Facilitator Superfamily protein</fullName>
    </submittedName>
</protein>
<feature type="transmembrane region" description="Helical" evidence="4">
    <location>
        <begin position="141"/>
        <end position="162"/>
    </location>
</feature>
<evidence type="ECO:0000256" key="4">
    <source>
        <dbReference type="SAM" id="Phobius"/>
    </source>
</evidence>
<keyword evidence="7" id="KW-1185">Reference proteome</keyword>
<keyword evidence="2 4" id="KW-1133">Transmembrane helix</keyword>
<keyword evidence="3 4" id="KW-0472">Membrane</keyword>
<feature type="transmembrane region" description="Helical" evidence="4">
    <location>
        <begin position="174"/>
        <end position="194"/>
    </location>
</feature>
<evidence type="ECO:0000256" key="2">
    <source>
        <dbReference type="ARBA" id="ARBA00022989"/>
    </source>
</evidence>
<dbReference type="Proteomes" id="UP000219522">
    <property type="component" value="Unassembled WGS sequence"/>
</dbReference>
<dbReference type="InterPro" id="IPR050327">
    <property type="entry name" value="Proton-linked_MCT"/>
</dbReference>
<dbReference type="Gene3D" id="1.20.1250.20">
    <property type="entry name" value="MFS general substrate transporter like domains"/>
    <property type="match status" value="1"/>
</dbReference>
<dbReference type="RefSeq" id="WP_062644712.1">
    <property type="nucleotide sequence ID" value="NZ_OCSU01000001.1"/>
</dbReference>
<feature type="transmembrane region" description="Helical" evidence="4">
    <location>
        <begin position="84"/>
        <end position="103"/>
    </location>
</feature>
<evidence type="ECO:0000313" key="6">
    <source>
        <dbReference type="EMBL" id="SOE53430.1"/>
    </source>
</evidence>
<name>A0A7Z7I2S7_9BURK</name>
<evidence type="ECO:0000256" key="1">
    <source>
        <dbReference type="ARBA" id="ARBA00022692"/>
    </source>
</evidence>
<feature type="domain" description="Major facilitator superfamily (MFS) profile" evidence="5">
    <location>
        <begin position="17"/>
        <end position="279"/>
    </location>
</feature>
<feature type="transmembrane region" description="Helical" evidence="4">
    <location>
        <begin position="109"/>
        <end position="132"/>
    </location>
</feature>
<comment type="caution">
    <text evidence="6">The sequence shown here is derived from an EMBL/GenBank/DDBJ whole genome shotgun (WGS) entry which is preliminary data.</text>
</comment>
<reference evidence="6 7" key="1">
    <citation type="submission" date="2017-09" db="EMBL/GenBank/DDBJ databases">
        <authorList>
            <person name="Varghese N."/>
            <person name="Submissions S."/>
        </authorList>
    </citation>
    <scope>NUCLEOTIDE SEQUENCE [LARGE SCALE GENOMIC DNA]</scope>
    <source>
        <strain evidence="6 7">OK806</strain>
    </source>
</reference>
<dbReference type="Pfam" id="PF07690">
    <property type="entry name" value="MFS_1"/>
    <property type="match status" value="1"/>
</dbReference>
<accession>A0A7Z7I2S7</accession>
<proteinExistence type="predicted"/>
<dbReference type="PANTHER" id="PTHR11360">
    <property type="entry name" value="MONOCARBOXYLATE TRANSPORTER"/>
    <property type="match status" value="1"/>
</dbReference>
<sequence length="279" mass="28949">MEQKATAAGGRGTYIATVLGAALGMAVGFAAIFISTNGVFIPAVLRDFHWGRAQAAQSYAASMLGLALVSPLVGILMDRFGVRRVVLISAIVFASALACMGLQDGHQGWWIALSLVIGMSGAATSVLGYLAILPQWFDRRLGLAIGLAMVGLGVGTIVLPALSQHLIAGFGWRGAYQILAGISLVGAVIAYTLLRERRGHAKASPMRGSGEFATDASISGRLKLFRIVVIFLAAFLASSAALSLGPHLPALLIDRGISAHDAARSASLVGLDSLTELIL</sequence>
<dbReference type="SUPFAM" id="SSF103473">
    <property type="entry name" value="MFS general substrate transporter"/>
    <property type="match status" value="1"/>
</dbReference>
<dbReference type="InterPro" id="IPR011701">
    <property type="entry name" value="MFS"/>
</dbReference>
<dbReference type="GO" id="GO:0022857">
    <property type="term" value="F:transmembrane transporter activity"/>
    <property type="evidence" value="ECO:0007669"/>
    <property type="project" value="InterPro"/>
</dbReference>
<evidence type="ECO:0000259" key="5">
    <source>
        <dbReference type="PROSITE" id="PS50850"/>
    </source>
</evidence>